<sequence length="468" mass="48178">MAARRKANRILAAVLVPLTLLTLAGMAMLWPSGSKDGISLANPYSAAPGVTFDTGKIQSVVEESCMQGSTAPGQSPDTGGQPAPAGSDCMFAFTEPDQGGSPVKVVVNPEVAQSHGVKPGDQIRYLNLSNAPGAAASQGSPAYIFVDFVRTLPIVILALLYALVVIAVARWRGLRALLGLVGAYFVLAGFMLPGLVEGKPPLLLALVGSTVIMIGVLYFAHGFSARTSTALLGTMFGLAITALLAAWATDAANLAGVGSHDATTLINTSANISISGVILCGLIISGLGVLNDVTITQSSAVWELYELAPGTSARKLFTSAMRIGRDHIASTVYTIAFAYAGAALPILIIVMLYDRPLGDTLTSAELSEEVIRTLVGSIGLVLAIPVTTLIAVLVVKATGVRTAGQSAVGVPDEDRRPHGTSGAGAINADDVDDTGALAAAAFERRSRQSTEGSADPATTRRGRRADRG</sequence>
<dbReference type="AlphaFoldDB" id="A0A0U3REL4"/>
<organism evidence="3">
    <name type="scientific">Pseudarthrobacter sulfonivorans</name>
    <dbReference type="NCBI Taxonomy" id="121292"/>
    <lineage>
        <taxon>Bacteria</taxon>
        <taxon>Bacillati</taxon>
        <taxon>Actinomycetota</taxon>
        <taxon>Actinomycetes</taxon>
        <taxon>Micrococcales</taxon>
        <taxon>Micrococcaceae</taxon>
        <taxon>Pseudarthrobacter</taxon>
    </lineage>
</organism>
<keyword evidence="2" id="KW-1133">Transmembrane helix</keyword>
<evidence type="ECO:0000313" key="4">
    <source>
        <dbReference type="Proteomes" id="UP000065151"/>
    </source>
</evidence>
<feature type="region of interest" description="Disordered" evidence="1">
    <location>
        <begin position="65"/>
        <end position="87"/>
    </location>
</feature>
<name>A0A0U3REL4_9MICC</name>
<feature type="transmembrane region" description="Helical" evidence="2">
    <location>
        <begin position="148"/>
        <end position="169"/>
    </location>
</feature>
<feature type="transmembrane region" description="Helical" evidence="2">
    <location>
        <begin position="202"/>
        <end position="223"/>
    </location>
</feature>
<dbReference type="PANTHER" id="PTHR41771">
    <property type="entry name" value="MEMBRANE PROTEIN-RELATED"/>
    <property type="match status" value="1"/>
</dbReference>
<gene>
    <name evidence="3" type="ORF">AU252_03600</name>
</gene>
<accession>A0A0U3REL4</accession>
<feature type="compositionally biased region" description="Polar residues" evidence="1">
    <location>
        <begin position="66"/>
        <end position="78"/>
    </location>
</feature>
<dbReference type="EMBL" id="CP013747">
    <property type="protein sequence ID" value="ALV43729.1"/>
    <property type="molecule type" value="Genomic_DNA"/>
</dbReference>
<reference evidence="3 4" key="1">
    <citation type="submission" date="2015-12" db="EMBL/GenBank/DDBJ databases">
        <authorList>
            <person name="Shamseldin A."/>
            <person name="Moawad H."/>
            <person name="Abd El-Rahim W.M."/>
            <person name="Sadowsky M.J."/>
        </authorList>
    </citation>
    <scope>NUCLEOTIDE SEQUENCE [LARGE SCALE GENOMIC DNA]</scope>
    <source>
        <strain evidence="3 4">Ar51</strain>
    </source>
</reference>
<dbReference type="KEGG" id="psul:AU252_03600"/>
<dbReference type="PANTHER" id="PTHR41771:SF1">
    <property type="entry name" value="MEMBRANE PROTEIN"/>
    <property type="match status" value="1"/>
</dbReference>
<keyword evidence="2" id="KW-0472">Membrane</keyword>
<evidence type="ECO:0000256" key="1">
    <source>
        <dbReference type="SAM" id="MobiDB-lite"/>
    </source>
</evidence>
<dbReference type="STRING" id="121292.AU252_03600"/>
<feature type="transmembrane region" description="Helical" evidence="2">
    <location>
        <begin position="230"/>
        <end position="249"/>
    </location>
</feature>
<feature type="transmembrane region" description="Helical" evidence="2">
    <location>
        <begin position="331"/>
        <end position="353"/>
    </location>
</feature>
<feature type="transmembrane region" description="Helical" evidence="2">
    <location>
        <begin position="176"/>
        <end position="196"/>
    </location>
</feature>
<feature type="transmembrane region" description="Helical" evidence="2">
    <location>
        <begin position="373"/>
        <end position="395"/>
    </location>
</feature>
<keyword evidence="2" id="KW-0812">Transmembrane</keyword>
<dbReference type="Proteomes" id="UP000065151">
    <property type="component" value="Chromosome"/>
</dbReference>
<evidence type="ECO:0000313" key="3">
    <source>
        <dbReference type="EMBL" id="ALV43729.1"/>
    </source>
</evidence>
<evidence type="ECO:0000256" key="2">
    <source>
        <dbReference type="SAM" id="Phobius"/>
    </source>
</evidence>
<dbReference type="Pfam" id="PF07907">
    <property type="entry name" value="YibE_F"/>
    <property type="match status" value="1"/>
</dbReference>
<dbReference type="InterPro" id="IPR012507">
    <property type="entry name" value="YibE_F"/>
</dbReference>
<feature type="transmembrane region" description="Helical" evidence="2">
    <location>
        <begin position="269"/>
        <end position="290"/>
    </location>
</feature>
<feature type="region of interest" description="Disordered" evidence="1">
    <location>
        <begin position="405"/>
        <end position="468"/>
    </location>
</feature>
<proteinExistence type="predicted"/>
<protein>
    <submittedName>
        <fullName evidence="3">YibE/F family protein</fullName>
    </submittedName>
</protein>